<feature type="region of interest" description="Disordered" evidence="1">
    <location>
        <begin position="88"/>
        <end position="257"/>
    </location>
</feature>
<proteinExistence type="predicted"/>
<reference evidence="2" key="2">
    <citation type="submission" date="2024-10" db="UniProtKB">
        <authorList>
            <consortium name="EnsemblProtists"/>
        </authorList>
    </citation>
    <scope>IDENTIFICATION</scope>
</reference>
<evidence type="ECO:0000313" key="3">
    <source>
        <dbReference type="Proteomes" id="UP000013827"/>
    </source>
</evidence>
<dbReference type="OMA" id="QHPLETH"/>
<dbReference type="PaxDb" id="2903-EOD26555"/>
<evidence type="ECO:0000256" key="1">
    <source>
        <dbReference type="SAM" id="MobiDB-lite"/>
    </source>
</evidence>
<dbReference type="GeneID" id="17272101"/>
<feature type="region of interest" description="Disordered" evidence="1">
    <location>
        <begin position="364"/>
        <end position="385"/>
    </location>
</feature>
<feature type="compositionally biased region" description="Acidic residues" evidence="1">
    <location>
        <begin position="154"/>
        <end position="168"/>
    </location>
</feature>
<dbReference type="Proteomes" id="UP000013827">
    <property type="component" value="Unassembled WGS sequence"/>
</dbReference>
<evidence type="ECO:0000313" key="2">
    <source>
        <dbReference type="EnsemblProtists" id="EOD26555"/>
    </source>
</evidence>
<name>A0A0D3JSS0_EMIH1</name>
<feature type="compositionally biased region" description="Acidic residues" evidence="1">
    <location>
        <begin position="193"/>
        <end position="251"/>
    </location>
</feature>
<dbReference type="KEGG" id="ehx:EMIHUDRAFT_100584"/>
<protein>
    <submittedName>
        <fullName evidence="2">Uncharacterized protein</fullName>
    </submittedName>
</protein>
<dbReference type="HOGENOM" id="CLU_718509_0_0_1"/>
<accession>A0A0D3JSS0</accession>
<dbReference type="EnsemblProtists" id="EOD26555">
    <property type="protein sequence ID" value="EOD26555"/>
    <property type="gene ID" value="EMIHUDRAFT_100584"/>
</dbReference>
<feature type="compositionally biased region" description="Basic and acidic residues" evidence="1">
    <location>
        <begin position="175"/>
        <end position="192"/>
    </location>
</feature>
<dbReference type="RefSeq" id="XP_005778984.1">
    <property type="nucleotide sequence ID" value="XM_005778927.1"/>
</dbReference>
<reference evidence="3" key="1">
    <citation type="journal article" date="2013" name="Nature">
        <title>Pan genome of the phytoplankton Emiliania underpins its global distribution.</title>
        <authorList>
            <person name="Read B.A."/>
            <person name="Kegel J."/>
            <person name="Klute M.J."/>
            <person name="Kuo A."/>
            <person name="Lefebvre S.C."/>
            <person name="Maumus F."/>
            <person name="Mayer C."/>
            <person name="Miller J."/>
            <person name="Monier A."/>
            <person name="Salamov A."/>
            <person name="Young J."/>
            <person name="Aguilar M."/>
            <person name="Claverie J.M."/>
            <person name="Frickenhaus S."/>
            <person name="Gonzalez K."/>
            <person name="Herman E.K."/>
            <person name="Lin Y.C."/>
            <person name="Napier J."/>
            <person name="Ogata H."/>
            <person name="Sarno A.F."/>
            <person name="Shmutz J."/>
            <person name="Schroeder D."/>
            <person name="de Vargas C."/>
            <person name="Verret F."/>
            <person name="von Dassow P."/>
            <person name="Valentin K."/>
            <person name="Van de Peer Y."/>
            <person name="Wheeler G."/>
            <person name="Dacks J.B."/>
            <person name="Delwiche C.F."/>
            <person name="Dyhrman S.T."/>
            <person name="Glockner G."/>
            <person name="John U."/>
            <person name="Richards T."/>
            <person name="Worden A.Z."/>
            <person name="Zhang X."/>
            <person name="Grigoriev I.V."/>
            <person name="Allen A.E."/>
            <person name="Bidle K."/>
            <person name="Borodovsky M."/>
            <person name="Bowler C."/>
            <person name="Brownlee C."/>
            <person name="Cock J.M."/>
            <person name="Elias M."/>
            <person name="Gladyshev V.N."/>
            <person name="Groth M."/>
            <person name="Guda C."/>
            <person name="Hadaegh A."/>
            <person name="Iglesias-Rodriguez M.D."/>
            <person name="Jenkins J."/>
            <person name="Jones B.M."/>
            <person name="Lawson T."/>
            <person name="Leese F."/>
            <person name="Lindquist E."/>
            <person name="Lobanov A."/>
            <person name="Lomsadze A."/>
            <person name="Malik S.B."/>
            <person name="Marsh M.E."/>
            <person name="Mackinder L."/>
            <person name="Mock T."/>
            <person name="Mueller-Roeber B."/>
            <person name="Pagarete A."/>
            <person name="Parker M."/>
            <person name="Probert I."/>
            <person name="Quesneville H."/>
            <person name="Raines C."/>
            <person name="Rensing S.A."/>
            <person name="Riano-Pachon D.M."/>
            <person name="Richier S."/>
            <person name="Rokitta S."/>
            <person name="Shiraiwa Y."/>
            <person name="Soanes D.M."/>
            <person name="van der Giezen M."/>
            <person name="Wahlund T.M."/>
            <person name="Williams B."/>
            <person name="Wilson W."/>
            <person name="Wolfe G."/>
            <person name="Wurch L.L."/>
        </authorList>
    </citation>
    <scope>NUCLEOTIDE SEQUENCE</scope>
</reference>
<dbReference type="AlphaFoldDB" id="A0A0D3JSS0"/>
<feature type="compositionally biased region" description="Gly residues" evidence="1">
    <location>
        <begin position="88"/>
        <end position="117"/>
    </location>
</feature>
<feature type="compositionally biased region" description="Gly residues" evidence="1">
    <location>
        <begin position="128"/>
        <end position="153"/>
    </location>
</feature>
<organism evidence="2 3">
    <name type="scientific">Emiliania huxleyi (strain CCMP1516)</name>
    <dbReference type="NCBI Taxonomy" id="280463"/>
    <lineage>
        <taxon>Eukaryota</taxon>
        <taxon>Haptista</taxon>
        <taxon>Haptophyta</taxon>
        <taxon>Prymnesiophyceae</taxon>
        <taxon>Isochrysidales</taxon>
        <taxon>Noelaerhabdaceae</taxon>
        <taxon>Emiliania</taxon>
    </lineage>
</organism>
<keyword evidence="3" id="KW-1185">Reference proteome</keyword>
<sequence length="385" mass="38169">MALAAEGRAARRRGAVGSAATVAASVVGRAGQETEARVAAVMEAATMALAAEGRARRRGAVGSAATAAASVVGRAGQETEARVAAVMGGGDNGVGGGGEGEAEGGGWVGGDSGGERGGASWPGDRGEGGGGDGGGDNGVGGGGEGEAEGGGGEDTTEDGGGEGDEGDGEGGATGGEKEEVGEAVEQDGRDEALGDEEMEVTNEEKEGEEAQMSDDEVEAEAEVEAQVEQEAAEEAAEEAEEAAMSEDEVEEVAPPLQSSAADADTLEGGDVQISAASGARLSIVAQRCPNLLPLVCMCLLPEHLPHQRALCPLHSFYATKRLVAAPVDGNEAALPELLLPHLRRVCPSAAIGGAAIQRIATRTATAHSGARSASPPSDSARGQRR</sequence>